<comment type="cofactor">
    <cofactor evidence="14">
        <name>Mg(2+)</name>
        <dbReference type="ChEBI" id="CHEBI:18420"/>
    </cofactor>
    <cofactor evidence="14">
        <name>Mn(2+)</name>
        <dbReference type="ChEBI" id="CHEBI:29035"/>
    </cofactor>
    <text evidence="14">For polymerase activity.</text>
</comment>
<dbReference type="InterPro" id="IPR048006">
    <property type="entry name" value="CapSnatch_bunyavir"/>
</dbReference>
<organism evidence="17">
    <name type="scientific">Machupo virus</name>
    <name type="common">MACV</name>
    <dbReference type="NCBI Taxonomy" id="3052317"/>
    <lineage>
        <taxon>Viruses</taxon>
        <taxon>Riboviria</taxon>
        <taxon>Orthornavirae</taxon>
        <taxon>Negarnaviricota</taxon>
        <taxon>Polyploviricotina</taxon>
        <taxon>Bunyaviricetes</taxon>
        <taxon>Hareavirales</taxon>
        <taxon>Arenaviridae</taxon>
        <taxon>Mammarenavirus</taxon>
    </lineage>
</organism>
<evidence type="ECO:0000256" key="9">
    <source>
        <dbReference type="ARBA" id="ARBA00022842"/>
    </source>
</evidence>
<keyword evidence="4 14" id="KW-0548">Nucleotidyltransferase</keyword>
<keyword evidence="8 14" id="KW-0378">Hydrolase</keyword>
<feature type="binding site" evidence="14">
    <location>
        <position position="89"/>
    </location>
    <ligand>
        <name>Mn(2+)</name>
        <dbReference type="ChEBI" id="CHEBI:29035"/>
        <label>2</label>
    </ligand>
</feature>
<evidence type="ECO:0000256" key="2">
    <source>
        <dbReference type="ARBA" id="ARBA00022484"/>
    </source>
</evidence>
<comment type="cofactor">
    <cofactor evidence="14">
        <name>Mn(2+)</name>
        <dbReference type="ChEBI" id="CHEBI:29035"/>
    </cofactor>
    <text evidence="14">For endonuclease activity. Binds 2 Mn(2+) ions in the active site. The divalent metal ions are crucial for catalytic activity.</text>
</comment>
<proteinExistence type="inferred from homology"/>
<evidence type="ECO:0000256" key="8">
    <source>
        <dbReference type="ARBA" id="ARBA00022801"/>
    </source>
</evidence>
<dbReference type="NCBIfam" id="TIGR04202">
    <property type="entry name" value="capSnatchArena"/>
    <property type="match status" value="1"/>
</dbReference>
<dbReference type="InterPro" id="IPR010453">
    <property type="entry name" value="RNA_pol_arenavir"/>
</dbReference>
<evidence type="ECO:0000256" key="7">
    <source>
        <dbReference type="ARBA" id="ARBA00022741"/>
    </source>
</evidence>
<organismHost>
    <name type="scientific">Homo sapiens</name>
    <name type="common">Human</name>
    <dbReference type="NCBI Taxonomy" id="9606"/>
</organismHost>
<dbReference type="PIRSF" id="PIRSF000836">
    <property type="entry name" value="L_ArenaV"/>
    <property type="match status" value="1"/>
</dbReference>
<evidence type="ECO:0000259" key="16">
    <source>
        <dbReference type="PROSITE" id="PS50525"/>
    </source>
</evidence>
<evidence type="ECO:0000256" key="14">
    <source>
        <dbReference type="HAMAP-Rule" id="MF_04086"/>
    </source>
</evidence>
<evidence type="ECO:0000313" key="17">
    <source>
        <dbReference type="EMBL" id="AMZ00406.1"/>
    </source>
</evidence>
<evidence type="ECO:0000256" key="6">
    <source>
        <dbReference type="ARBA" id="ARBA00022723"/>
    </source>
</evidence>
<comment type="domain">
    <text evidence="14">The N-terminus contains the endonuclease activity (endoN). The central region contains the RdRp activity.</text>
</comment>
<evidence type="ECO:0000256" key="15">
    <source>
        <dbReference type="PIRNR" id="PIRNR000836"/>
    </source>
</evidence>
<comment type="catalytic activity">
    <reaction evidence="13 14 15">
        <text>RNA(n) + a ribonucleoside 5'-triphosphate = RNA(n+1) + diphosphate</text>
        <dbReference type="Rhea" id="RHEA:21248"/>
        <dbReference type="Rhea" id="RHEA-COMP:14527"/>
        <dbReference type="Rhea" id="RHEA-COMP:17342"/>
        <dbReference type="ChEBI" id="CHEBI:33019"/>
        <dbReference type="ChEBI" id="CHEBI:61557"/>
        <dbReference type="ChEBI" id="CHEBI:140395"/>
        <dbReference type="EC" id="2.7.7.48"/>
    </reaction>
</comment>
<keyword evidence="6 14" id="KW-0479">Metal-binding</keyword>
<evidence type="ECO:0000256" key="13">
    <source>
        <dbReference type="ARBA" id="ARBA00048744"/>
    </source>
</evidence>
<dbReference type="EC" id="3.1.-.-" evidence="14"/>
<dbReference type="EMBL" id="KU978787">
    <property type="protein sequence ID" value="AMZ00406.1"/>
    <property type="molecule type" value="Genomic_RNA"/>
</dbReference>
<dbReference type="GO" id="GO:0003968">
    <property type="term" value="F:RNA-directed RNA polymerase activity"/>
    <property type="evidence" value="ECO:0007669"/>
    <property type="project" value="UniProtKB-UniRule"/>
</dbReference>
<comment type="caution">
    <text evidence="14">Lacks conserved residue(s) required for the propagation of feature annotation.</text>
</comment>
<keyword evidence="10 14" id="KW-0946">Virion</keyword>
<feature type="binding site" evidence="14">
    <location>
        <position position="102"/>
    </location>
    <ligand>
        <name>Mn(2+)</name>
        <dbReference type="ChEBI" id="CHEBI:29035"/>
        <label>1</label>
    </ligand>
</feature>
<dbReference type="Gene3D" id="1.20.1440.300">
    <property type="entry name" value="RNA-directed RNA polymerase L, helical domain"/>
    <property type="match status" value="1"/>
</dbReference>
<protein>
    <recommendedName>
        <fullName evidence="14">RNA-directed RNA polymerase L</fullName>
        <shortName evidence="14">Protein L</shortName>
        <ecNumber evidence="14">2.7.7.48</ecNumber>
    </recommendedName>
    <alternativeName>
        <fullName evidence="14">Large structural protein</fullName>
    </alternativeName>
    <alternativeName>
        <fullName evidence="14">Replicase</fullName>
    </alternativeName>
    <alternativeName>
        <fullName evidence="14">Transcriptase</fullName>
    </alternativeName>
    <domain>
        <recommendedName>
            <fullName evidence="14">cap-snatching endonuclease</fullName>
            <ecNumber evidence="14">3.1.-.-</ecNumber>
        </recommendedName>
    </domain>
</protein>
<dbReference type="InterPro" id="IPR026382">
    <property type="entry name" value="CapSnatch_arenavir"/>
</dbReference>
<evidence type="ECO:0000256" key="4">
    <source>
        <dbReference type="ARBA" id="ARBA00022695"/>
    </source>
</evidence>
<feature type="binding site" evidence="14">
    <location>
        <position position="51"/>
    </location>
    <ligand>
        <name>Mn(2+)</name>
        <dbReference type="ChEBI" id="CHEBI:29035"/>
        <label>1</label>
    </ligand>
</feature>
<comment type="similarity">
    <text evidence="14 15">Belongs to the Bunyavirales RNA polymerase family.</text>
</comment>
<dbReference type="GO" id="GO:0000166">
    <property type="term" value="F:nucleotide binding"/>
    <property type="evidence" value="ECO:0007669"/>
    <property type="project" value="UniProtKB-UniRule"/>
</dbReference>
<gene>
    <name evidence="14 17" type="primary">L</name>
    <name evidence="17" type="ORF">AVI33_00003</name>
</gene>
<feature type="domain" description="RdRp catalytic" evidence="16">
    <location>
        <begin position="1173"/>
        <end position="1369"/>
    </location>
</feature>
<dbReference type="GO" id="GO:0039689">
    <property type="term" value="P:negative stranded viral RNA replication"/>
    <property type="evidence" value="ECO:0007669"/>
    <property type="project" value="UniProtKB-UniRule"/>
</dbReference>
<dbReference type="GO" id="GO:0046872">
    <property type="term" value="F:metal ion binding"/>
    <property type="evidence" value="ECO:0007669"/>
    <property type="project" value="UniProtKB-KW"/>
</dbReference>
<comment type="subcellular location">
    <subcellularLocation>
        <location evidence="1">Host cell</location>
    </subcellularLocation>
    <subcellularLocation>
        <location evidence="14 15">Virion</location>
    </subcellularLocation>
    <subcellularLocation>
        <location evidence="14 15">Host cytoplasm</location>
    </subcellularLocation>
</comment>
<dbReference type="GO" id="GO:0016787">
    <property type="term" value="F:hydrolase activity"/>
    <property type="evidence" value="ECO:0007669"/>
    <property type="project" value="UniProtKB-KW"/>
</dbReference>
<comment type="subunit">
    <text evidence="14">Homomultimer; the oligomeric structure is essential for the polymerase activity. Interacts with nucleoprotein N. Interacts with protein Z; this interaction inhibits viral transcription and replication, Z partially blocks the product exit tunnel for the releasing nascent RNA product.</text>
</comment>
<dbReference type="InterPro" id="IPR007099">
    <property type="entry name" value="RNA-dir_pol_NSvirus"/>
</dbReference>
<dbReference type="Gene3D" id="3.30.70.2640">
    <property type="entry name" value="Arenavirus RNA polymerase"/>
    <property type="match status" value="1"/>
</dbReference>
<keyword evidence="7 14" id="KW-0547">Nucleotide-binding</keyword>
<reference evidence="17" key="1">
    <citation type="submission" date="2016-03" db="EMBL/GenBank/DDBJ databases">
        <authorList>
            <consortium name="Consortium for Microbial Forensics and Genomics (microFORGE)"/>
            <person name="Rossi S.L."/>
            <person name="Guerbois M."/>
            <person name="Forrester N.L."/>
            <person name="Ksiazek T."/>
            <person name="Lin D."/>
            <person name="Hari K."/>
            <person name="Weaver S.C."/>
        </authorList>
    </citation>
    <scope>NUCLEOTIDE SEQUENCE</scope>
    <source>
        <strain evidence="17">9430069</strain>
    </source>
</reference>
<dbReference type="GO" id="GO:0075526">
    <property type="term" value="P:cap snatching"/>
    <property type="evidence" value="ECO:0007669"/>
    <property type="project" value="UniProtKB-UniRule"/>
</dbReference>
<accession>A0A1U8ZS31</accession>
<dbReference type="HAMAP" id="MF_04086">
    <property type="entry name" value="ARENA_L"/>
    <property type="match status" value="1"/>
</dbReference>
<dbReference type="Pfam" id="PF17296">
    <property type="entry name" value="ArenaCapSnatch"/>
    <property type="match status" value="1"/>
</dbReference>
<name>A0A1U8ZS31_MACHU</name>
<keyword evidence="14" id="KW-0464">Manganese</keyword>
<keyword evidence="5 14" id="KW-1157">Cap snatching</keyword>
<evidence type="ECO:0000256" key="11">
    <source>
        <dbReference type="ARBA" id="ARBA00022953"/>
    </source>
</evidence>
<feature type="binding site" evidence="14">
    <location>
        <position position="89"/>
    </location>
    <ligand>
        <name>Mn(2+)</name>
        <dbReference type="ChEBI" id="CHEBI:29035"/>
        <label>1</label>
    </ligand>
</feature>
<dbReference type="GO" id="GO:0043657">
    <property type="term" value="C:host cell"/>
    <property type="evidence" value="ECO:0007669"/>
    <property type="project" value="UniProtKB-SubCell"/>
</dbReference>
<keyword evidence="2 14" id="KW-0696">RNA-directed RNA polymerase</keyword>
<sequence length="2215" mass="251029">MDECVQELKGLIRKHIPERCEFAHQKVTFLSQVHPSPLLTEGFKLLSSLVELESCEAHACQANTDQRFVDVILSDNGILCPTLPKVIPDGFKLTGRTLILLETFVRVNPDEFEKKWKADMSKLLSLKHDLQKSGVTLVPIVDGRSNYNNRFVADWVIERIRWLLIEILKASKSMLEIDIEDQEYQRLIHSLSNVKNQSLGLENLEYLKRNSLDYDERLNESLFIGLKGDVRESIVREELIKLRLWFKDEVFNKGLGKFKLTDRGELLESLSGLGAHLDSDVSSCPFCNNKLMEIVYNVTLSYVERTDGTATTDQQFNATHSSVEKHYLSVLSLCNKIKGLKIFNTRRNTLLFLDLIMVNLIVDINDSSQGAIENLRRSGLIVGQMIMLVNDRVLDILEAVKLIRKKIGVNPNWVKNCSKILERSHPEIWHHLSTLIKQPDFNSLISIAQHLVSDRPIMRYSVEKGSDKICRHKVFQEMSSLEQMRFFKTLSSISLSLINSMKTSFSSRLLVNEREFSKYFGNVRLRECYAQRFYLAESLVGFLFYQKTGERSRCYSIYLSDNGVMSEQGSFYCDPKRFFLPVFSDEVLAGMCEEMTSWLDFDTGLMNDTGPTLRLLVLAILCSPSKRNQTFLQGLRYFLMAFANQIHHVDLVSKLIVECKSSSEVVVQRLAVELFAKLLSSESDANLFFSRRFKYLLNVSYLCHLITKETPDRLTDQIKCFEKFIEPKVKFECAVVNPSLNGRLTVDQEDIMINGLKKFFSKTLRDTEDVQTPGVCKELLNYCVSLFNRGKLKVSGELKNNPFRPNITSTALDLSSNKSVVIPKLDELGNILSTYDKEKLVSACVSSMAERFKTKGRYNLDPDSTDYLILKNLTGLVSAGPKAKSSQEELSLMYEALTEEQVESFNEIKHDVQVALAKMADNNVKTRTKNYGQVDSLVKSGNNPLDNLWSPFGVMKEIRAEVSLHEVKDFDPDVLPPDVYKDLCEAVYNSSERHNYFLEGVLDVCPLGLLLKNLTTSSYMDEEYFMCFKYLLIQGHFDQKLGSYEHKSRSRLGFTDETLRLKDEVRLSIRESNSEAIADKLDKSYFTNAALRNLCFYSEDSPTEFTSISSNSGNLKFGLSYKEQVGSNRELYVGDLNTKLMTRLVEDFSEAVGNSMRYTCLNSEKEFERAICDMKMAVNNGDLSCSYDHSKWGPTMSPALFLALLQMLELRTPVDRSKIDLDSVKSILKWHLHKVVEVPINVAEAYCTGKLKRSLGLMGCGSTSLSEEFFHQTMQLNGQIPSHIMSVLDMGQGILHNTSDLYGLITEQFLCYALDLLYDVIPVSYTSSDDQITLIKTPSLDVEGGSNDVEWLEMICFHEFLSSKLNKFVSPKSVIGTFVAEFKSRFFVMGEETPLLTKFVAAALHNVKCKTPTQLSETIDTICDQCIANGVSTKIVTKISKRVNQLIRYSGYGETPFGAIEDQDVKDWVDGSRGYRLQRKIEAIFRDDKETSFIRNCAKKVFNDIKRGRIFEENLINLIGRGGDEALTGFLQYAGCSEQEINRVLNYRWVNLSSFGDLRLVLRTKLMTSRRVLEREEVPTLIKTLQSKLSRNFTKGVKKILAESINKSAFQSSVASGFIGFCKSMGSKCVRDGKGGFLYIKEVYSGVKICTCEICTLKPKIIYCNNSLDEVSQFSKPILWDYFSLVLTNACELGEWVFSAVKEPQKPLVLNNQNFFWAVKPRVVRQIEDQLGMNHVLQSIRRNYPVLFDEHLAPFMNDLQVSRTMDSGKLKFLDVCIALDMMNENLGIISHLLKTRDNSVYIVKQSDCALAHIRQSNYTDWELGLSPQQICTNFKTQLVLSSMVNPLVLSTSCLKSFFWFNEVLELEDDSQIELAELTDFALMVKSQNVSRAMFVEDIAMGYVVSNFEGVRISLSNVVVDGVQLLPQEKAPDVSELFGLKVKNVVVGLVVQIDHVRMSTKFKLKRKMVYSFSLECVMEVGEIQDKEVIQNKEVILKVKAIDQSVSGSGGNHMLLDGVSVVASLPLFTGQASFDLAAVLIESNLAGSNDSFLMRHAVLDLDGFAPELNDKYSYRLSGPENQEDPLVLKDGTFYVGGEKLSTYRVELTGDVVVKALGALEDDEGVVSMLHQLWPYLKATSQVMLFQQEDFTIVYDLYKRQLTKSIESFGEWIEFTNFKVAYSKSLGELVISDTQGSFRLKGVTCRPLAGAPQVEDIE</sequence>
<keyword evidence="12 14" id="KW-1035">Host cytoplasm</keyword>
<comment type="miscellaneous">
    <text evidence="14">Classified as His(-) endonuclease since it does not have a histidine upstream of the active site that coordinates the first cation. His(-) endonucleases display very low activity in vitro, although they are clearly active in vivo.</text>
</comment>
<dbReference type="PROSITE" id="PS50525">
    <property type="entry name" value="RDRP_SSRNA_NEG_SEG"/>
    <property type="match status" value="1"/>
</dbReference>
<comment type="function">
    <text evidence="14">RNA-dependent RNA polymerase, which is responsible for the replication and transcription of the viral RNA genome using antigenomic RNA as an intermediate. During transcription, synthesizes subgenomic RNAs and assures their capping by a cap-snatching mechanism, which involves the endonuclease activity cleaving the host capped pre-mRNAs. These short capped RNAs are then used as primers for viral transcription. The 3'-end of subgenomic mRNAs molecules are heterogeneous and not polyadenylated. The replicase function is to direct synthesis of antigenomic and genomic RNA which are encapsidated and non capped. As a consequence of the use of the same enzyme for both transcription and replication, these mechanisms need to be well coordinated. These processes may be regulated by proteins N and Z in a dose-dependent manner. Z protein inhibits the viral polymerase L und thus the viral transcription and RNA synthesis.</text>
</comment>
<keyword evidence="9 14" id="KW-0460">Magnesium</keyword>
<evidence type="ECO:0000256" key="3">
    <source>
        <dbReference type="ARBA" id="ARBA00022679"/>
    </source>
</evidence>
<dbReference type="GO" id="GO:0044423">
    <property type="term" value="C:virion component"/>
    <property type="evidence" value="ECO:0007669"/>
    <property type="project" value="UniProtKB-KW"/>
</dbReference>
<evidence type="ECO:0000256" key="1">
    <source>
        <dbReference type="ARBA" id="ARBA00004340"/>
    </source>
</evidence>
<feature type="active site" evidence="14">
    <location>
        <position position="115"/>
    </location>
</feature>
<evidence type="ECO:0000256" key="12">
    <source>
        <dbReference type="ARBA" id="ARBA00023200"/>
    </source>
</evidence>
<keyword evidence="3 14" id="KW-0808">Transferase</keyword>
<dbReference type="EC" id="2.7.7.48" evidence="14"/>
<keyword evidence="11 14" id="KW-0693">Viral RNA replication</keyword>
<organismHost>
    <name type="scientific">Chlorocebus aethiops</name>
    <name type="common">Green monkey</name>
    <name type="synonym">Cercopithecus aethiops</name>
    <dbReference type="NCBI Taxonomy" id="9534"/>
</organismHost>
<evidence type="ECO:0000256" key="5">
    <source>
        <dbReference type="ARBA" id="ARBA00022715"/>
    </source>
</evidence>
<dbReference type="Pfam" id="PF06317">
    <property type="entry name" value="Arena_RNA_pol"/>
    <property type="match status" value="1"/>
</dbReference>
<feature type="binding site" evidence="14">
    <location>
        <position position="1330"/>
    </location>
    <ligand>
        <name>Mg(2+)</name>
        <dbReference type="ChEBI" id="CHEBI:18420"/>
        <note>catalytic; for RdRp activity</note>
    </ligand>
</feature>
<dbReference type="GO" id="GO:0030430">
    <property type="term" value="C:host cell cytoplasm"/>
    <property type="evidence" value="ECO:0007669"/>
    <property type="project" value="UniProtKB-SubCell"/>
</dbReference>
<dbReference type="FunFam" id="3.30.70.2640:FF:000001">
    <property type="entry name" value="RNA-directed RNA polymerase L"/>
    <property type="match status" value="1"/>
</dbReference>
<organismHost>
    <name type="scientific">Calomys callosus</name>
    <name type="common">Large vesper mouse</name>
    <dbReference type="NCBI Taxonomy" id="56210"/>
</organismHost>
<evidence type="ECO:0000256" key="10">
    <source>
        <dbReference type="ARBA" id="ARBA00022844"/>
    </source>
</evidence>